<dbReference type="SUPFAM" id="SSF53300">
    <property type="entry name" value="vWA-like"/>
    <property type="match status" value="1"/>
</dbReference>
<dbReference type="InterPro" id="IPR002035">
    <property type="entry name" value="VWF_A"/>
</dbReference>
<organism evidence="2">
    <name type="scientific">candidate division WOR-3 bacterium</name>
    <dbReference type="NCBI Taxonomy" id="2052148"/>
    <lineage>
        <taxon>Bacteria</taxon>
        <taxon>Bacteria division WOR-3</taxon>
    </lineage>
</organism>
<gene>
    <name evidence="2" type="ORF">ENP94_07660</name>
    <name evidence="3" type="ORF">ENS16_03305</name>
</gene>
<dbReference type="EMBL" id="DSLG01000008">
    <property type="protein sequence ID" value="HEA87862.1"/>
    <property type="molecule type" value="Genomic_DNA"/>
</dbReference>
<comment type="caution">
    <text evidence="2">The sequence shown here is derived from an EMBL/GenBank/DDBJ whole genome shotgun (WGS) entry which is preliminary data.</text>
</comment>
<dbReference type="SMART" id="SM00327">
    <property type="entry name" value="VWA"/>
    <property type="match status" value="1"/>
</dbReference>
<feature type="domain" description="VWFA" evidence="1">
    <location>
        <begin position="83"/>
        <end position="256"/>
    </location>
</feature>
<dbReference type="InterPro" id="IPR036465">
    <property type="entry name" value="vWFA_dom_sf"/>
</dbReference>
<evidence type="ECO:0000313" key="3">
    <source>
        <dbReference type="EMBL" id="HFJ53700.1"/>
    </source>
</evidence>
<dbReference type="Pfam" id="PF01882">
    <property type="entry name" value="DUF58"/>
    <property type="match status" value="1"/>
</dbReference>
<dbReference type="InterPro" id="IPR002881">
    <property type="entry name" value="DUF58"/>
</dbReference>
<evidence type="ECO:0000259" key="1">
    <source>
        <dbReference type="SMART" id="SM00327"/>
    </source>
</evidence>
<dbReference type="PANTHER" id="PTHR33608">
    <property type="entry name" value="BLL2464 PROTEIN"/>
    <property type="match status" value="1"/>
</dbReference>
<reference evidence="2" key="1">
    <citation type="journal article" date="2020" name="mSystems">
        <title>Genome- and Community-Level Interaction Insights into Carbon Utilization and Element Cycling Functions of Hydrothermarchaeota in Hydrothermal Sediment.</title>
        <authorList>
            <person name="Zhou Z."/>
            <person name="Liu Y."/>
            <person name="Xu W."/>
            <person name="Pan J."/>
            <person name="Luo Z.H."/>
            <person name="Li M."/>
        </authorList>
    </citation>
    <scope>NUCLEOTIDE SEQUENCE [LARGE SCALE GENOMIC DNA]</scope>
    <source>
        <strain evidence="2">SpSt-265</strain>
        <strain evidence="3">SpSt-465</strain>
    </source>
</reference>
<dbReference type="AlphaFoldDB" id="A0A7C1RZL3"/>
<dbReference type="PANTHER" id="PTHR33608:SF7">
    <property type="entry name" value="DUF58 DOMAIN-CONTAINING PROTEIN"/>
    <property type="match status" value="1"/>
</dbReference>
<accession>A0A7C1RZL3</accession>
<dbReference type="EMBL" id="DSTU01000004">
    <property type="protein sequence ID" value="HFJ53700.1"/>
    <property type="molecule type" value="Genomic_DNA"/>
</dbReference>
<sequence length="298" mass="34709">MRSSGIPLLRPELIARLKGIDFKARLVVEGFLSGLHRSPYKGFSVEFAEYRQYMPGDELKRIDWRVYGRTGRFFVREYEEETNLRAYLVLDASASMDYPAAGYTKLDYGRWLAASLALLLNRQKDSTGLVTFSAKIDRYIPPRATGAHLRVLFRELENLKPGGETDISTTLHELAERIRRRGLVILISDLWDDATAVVAALRHFRARKHELLVFHLFHPDEATLGFTNPVLLRDLETGQEITVDPRQIQYQYQNRFNRRCEYFRRACAEARVDYQSLSTATPFEEALFTYLERRRRLH</sequence>
<proteinExistence type="predicted"/>
<name>A0A7C1RZL3_UNCW3</name>
<protein>
    <submittedName>
        <fullName evidence="2">DUF58 domain-containing protein</fullName>
    </submittedName>
</protein>
<dbReference type="Gene3D" id="3.40.50.410">
    <property type="entry name" value="von Willebrand factor, type A domain"/>
    <property type="match status" value="1"/>
</dbReference>
<evidence type="ECO:0000313" key="2">
    <source>
        <dbReference type="EMBL" id="HEA87862.1"/>
    </source>
</evidence>